<dbReference type="EMBL" id="QXQB01000002">
    <property type="protein sequence ID" value="RJX39793.1"/>
    <property type="molecule type" value="Genomic_DNA"/>
</dbReference>
<gene>
    <name evidence="2" type="ORF">D3P09_10370</name>
</gene>
<dbReference type="GO" id="GO:0008703">
    <property type="term" value="F:5-amino-6-(5-phosphoribosylamino)uracil reductase activity"/>
    <property type="evidence" value="ECO:0007669"/>
    <property type="project" value="InterPro"/>
</dbReference>
<evidence type="ECO:0000259" key="1">
    <source>
        <dbReference type="Pfam" id="PF01872"/>
    </source>
</evidence>
<dbReference type="InterPro" id="IPR050765">
    <property type="entry name" value="Riboflavin_Biosynth_HTPR"/>
</dbReference>
<evidence type="ECO:0000313" key="2">
    <source>
        <dbReference type="EMBL" id="RJX39793.1"/>
    </source>
</evidence>
<dbReference type="GO" id="GO:0009231">
    <property type="term" value="P:riboflavin biosynthetic process"/>
    <property type="evidence" value="ECO:0007669"/>
    <property type="project" value="InterPro"/>
</dbReference>
<dbReference type="InterPro" id="IPR002734">
    <property type="entry name" value="RibDG_C"/>
</dbReference>
<sequence length="188" mass="21258">MARNRAVIYVLSVSLDGYIEGPDGGIDWSFPDQELHEHFNQQEKAVDVHLYGRGLYENMSTYWPYALDNPAAAKEEQEYARLWLDMRKVVFSRTLKHVDWNAALAGGDIAEEVARLKKEPGGSLSVGGPGLAASFMELDLIDEYHMYVFPVVLGGGKRMYPLQAEAMKLRLADTQVFRSGVVRLRYTR</sequence>
<dbReference type="PANTHER" id="PTHR38011:SF11">
    <property type="entry name" value="2,5-DIAMINO-6-RIBOSYLAMINO-4(3H)-PYRIMIDINONE 5'-PHOSPHATE REDUCTASE"/>
    <property type="match status" value="1"/>
</dbReference>
<dbReference type="Pfam" id="PF01872">
    <property type="entry name" value="RibD_C"/>
    <property type="match status" value="1"/>
</dbReference>
<protein>
    <submittedName>
        <fullName evidence="2">Dihydrofolate reductase</fullName>
    </submittedName>
</protein>
<reference evidence="2 3" key="1">
    <citation type="submission" date="2018-09" db="EMBL/GenBank/DDBJ databases">
        <title>Paenibacillus aracenensis nov. sp. isolated from a cave in southern Spain.</title>
        <authorList>
            <person name="Jurado V."/>
            <person name="Gutierrez-Patricio S."/>
            <person name="Gonzalez-Pimentel J.L."/>
            <person name="Miller A.Z."/>
            <person name="Laiz L."/>
            <person name="Saiz-Jimenez C."/>
        </authorList>
    </citation>
    <scope>NUCLEOTIDE SEQUENCE [LARGE SCALE GENOMIC DNA]</scope>
    <source>
        <strain evidence="2 3">JCM 19203</strain>
    </source>
</reference>
<dbReference type="Proteomes" id="UP000267798">
    <property type="component" value="Unassembled WGS sequence"/>
</dbReference>
<dbReference type="Gene3D" id="3.40.430.10">
    <property type="entry name" value="Dihydrofolate Reductase, subunit A"/>
    <property type="match status" value="1"/>
</dbReference>
<dbReference type="RefSeq" id="WP_120109560.1">
    <property type="nucleotide sequence ID" value="NZ_QXQB01000002.1"/>
</dbReference>
<keyword evidence="3" id="KW-1185">Reference proteome</keyword>
<feature type="domain" description="Bacterial bifunctional deaminase-reductase C-terminal" evidence="1">
    <location>
        <begin position="6"/>
        <end position="182"/>
    </location>
</feature>
<dbReference type="SUPFAM" id="SSF53597">
    <property type="entry name" value="Dihydrofolate reductase-like"/>
    <property type="match status" value="1"/>
</dbReference>
<dbReference type="InterPro" id="IPR024072">
    <property type="entry name" value="DHFR-like_dom_sf"/>
</dbReference>
<name>A0A3A6PWK6_9BACL</name>
<comment type="caution">
    <text evidence="2">The sequence shown here is derived from an EMBL/GenBank/DDBJ whole genome shotgun (WGS) entry which is preliminary data.</text>
</comment>
<evidence type="ECO:0000313" key="3">
    <source>
        <dbReference type="Proteomes" id="UP000267798"/>
    </source>
</evidence>
<proteinExistence type="predicted"/>
<accession>A0A3A6PWK6</accession>
<dbReference type="OrthoDB" id="195113at2"/>
<organism evidence="2 3">
    <name type="scientific">Paenibacillus pinisoli</name>
    <dbReference type="NCBI Taxonomy" id="1276110"/>
    <lineage>
        <taxon>Bacteria</taxon>
        <taxon>Bacillati</taxon>
        <taxon>Bacillota</taxon>
        <taxon>Bacilli</taxon>
        <taxon>Bacillales</taxon>
        <taxon>Paenibacillaceae</taxon>
        <taxon>Paenibacillus</taxon>
    </lineage>
</organism>
<dbReference type="PANTHER" id="PTHR38011">
    <property type="entry name" value="DIHYDROFOLATE REDUCTASE FAMILY PROTEIN (AFU_ORTHOLOGUE AFUA_8G06820)"/>
    <property type="match status" value="1"/>
</dbReference>
<dbReference type="AlphaFoldDB" id="A0A3A6PWK6"/>